<protein>
    <submittedName>
        <fullName evidence="1">Phage head-tail adapter protein</fullName>
    </submittedName>
</protein>
<dbReference type="KEGG" id="wdi:H9L19_06820"/>
<dbReference type="RefSeq" id="WP_187528915.1">
    <property type="nucleotide sequence ID" value="NZ_CP060724.1"/>
</dbReference>
<accession>A0A7G9T4Q5</accession>
<gene>
    <name evidence="1" type="ORF">H9L19_06820</name>
</gene>
<dbReference type="AlphaFoldDB" id="A0A7G9T4Q5"/>
<keyword evidence="2" id="KW-1185">Reference proteome</keyword>
<dbReference type="Proteomes" id="UP000515800">
    <property type="component" value="Chromosome"/>
</dbReference>
<evidence type="ECO:0000313" key="2">
    <source>
        <dbReference type="Proteomes" id="UP000515800"/>
    </source>
</evidence>
<name>A0A7G9T4Q5_9LACO</name>
<sequence length="100" mass="11722">MKSTRTSVRIFYSEMVEVEPGVWEKEFTSKRVKAEQENVFQTRRDTALKDGMPISARFVIREDVSMNADYVEWKKSKYKIRSLVPDITSHFAVLELGELM</sequence>
<reference evidence="1 2" key="1">
    <citation type="submission" date="2020-08" db="EMBL/GenBank/DDBJ databases">
        <title>Genome sequence of Weissella diestrammenae KACC 16890T.</title>
        <authorList>
            <person name="Hyun D.-W."/>
            <person name="Bae J.-W."/>
        </authorList>
    </citation>
    <scope>NUCLEOTIDE SEQUENCE [LARGE SCALE GENOMIC DNA]</scope>
    <source>
        <strain evidence="1 2">KACC 16890</strain>
    </source>
</reference>
<proteinExistence type="predicted"/>
<dbReference type="EMBL" id="CP060724">
    <property type="protein sequence ID" value="QNN75080.1"/>
    <property type="molecule type" value="Genomic_DNA"/>
</dbReference>
<organism evidence="1 2">
    <name type="scientific">Weissella diestrammenae</name>
    <dbReference type="NCBI Taxonomy" id="1162633"/>
    <lineage>
        <taxon>Bacteria</taxon>
        <taxon>Bacillati</taxon>
        <taxon>Bacillota</taxon>
        <taxon>Bacilli</taxon>
        <taxon>Lactobacillales</taxon>
        <taxon>Lactobacillaceae</taxon>
        <taxon>Weissella</taxon>
    </lineage>
</organism>
<evidence type="ECO:0000313" key="1">
    <source>
        <dbReference type="EMBL" id="QNN75080.1"/>
    </source>
</evidence>